<sequence length="54" mass="6004">MGEARSFGQVPFRPDDLSGEIGYGLVPLTHGLRFDQRNRSKRDSVKFEVGVPPS</sequence>
<evidence type="ECO:0000313" key="1">
    <source>
        <dbReference type="EMBL" id="QDV09250.1"/>
    </source>
</evidence>
<name>A0A518EYT6_9BACT</name>
<dbReference type="Proteomes" id="UP000320390">
    <property type="component" value="Chromosome"/>
</dbReference>
<dbReference type="EMBL" id="CP036434">
    <property type="protein sequence ID" value="QDV09250.1"/>
    <property type="molecule type" value="Genomic_DNA"/>
</dbReference>
<protein>
    <submittedName>
        <fullName evidence="1">Uncharacterized protein</fullName>
    </submittedName>
</protein>
<organism evidence="1 2">
    <name type="scientific">Saltatorellus ferox</name>
    <dbReference type="NCBI Taxonomy" id="2528018"/>
    <lineage>
        <taxon>Bacteria</taxon>
        <taxon>Pseudomonadati</taxon>
        <taxon>Planctomycetota</taxon>
        <taxon>Planctomycetia</taxon>
        <taxon>Planctomycetia incertae sedis</taxon>
        <taxon>Saltatorellus</taxon>
    </lineage>
</organism>
<keyword evidence="2" id="KW-1185">Reference proteome</keyword>
<proteinExistence type="predicted"/>
<dbReference type="AlphaFoldDB" id="A0A518EYT6"/>
<accession>A0A518EYT6</accession>
<gene>
    <name evidence="1" type="ORF">Poly30_48070</name>
</gene>
<reference evidence="1 2" key="1">
    <citation type="submission" date="2019-02" db="EMBL/GenBank/DDBJ databases">
        <title>Deep-cultivation of Planctomycetes and their phenomic and genomic characterization uncovers novel biology.</title>
        <authorList>
            <person name="Wiegand S."/>
            <person name="Jogler M."/>
            <person name="Boedeker C."/>
            <person name="Pinto D."/>
            <person name="Vollmers J."/>
            <person name="Rivas-Marin E."/>
            <person name="Kohn T."/>
            <person name="Peeters S.H."/>
            <person name="Heuer A."/>
            <person name="Rast P."/>
            <person name="Oberbeckmann S."/>
            <person name="Bunk B."/>
            <person name="Jeske O."/>
            <person name="Meyerdierks A."/>
            <person name="Storesund J.E."/>
            <person name="Kallscheuer N."/>
            <person name="Luecker S."/>
            <person name="Lage O.M."/>
            <person name="Pohl T."/>
            <person name="Merkel B.J."/>
            <person name="Hornburger P."/>
            <person name="Mueller R.-W."/>
            <person name="Bruemmer F."/>
            <person name="Labrenz M."/>
            <person name="Spormann A.M."/>
            <person name="Op den Camp H."/>
            <person name="Overmann J."/>
            <person name="Amann R."/>
            <person name="Jetten M.S.M."/>
            <person name="Mascher T."/>
            <person name="Medema M.H."/>
            <person name="Devos D.P."/>
            <person name="Kaster A.-K."/>
            <person name="Ovreas L."/>
            <person name="Rohde M."/>
            <person name="Galperin M.Y."/>
            <person name="Jogler C."/>
        </authorList>
    </citation>
    <scope>NUCLEOTIDE SEQUENCE [LARGE SCALE GENOMIC DNA]</scope>
    <source>
        <strain evidence="1 2">Poly30</strain>
    </source>
</reference>
<evidence type="ECO:0000313" key="2">
    <source>
        <dbReference type="Proteomes" id="UP000320390"/>
    </source>
</evidence>